<feature type="transmembrane region" description="Helical" evidence="5">
    <location>
        <begin position="62"/>
        <end position="82"/>
    </location>
</feature>
<proteinExistence type="predicted"/>
<dbReference type="Proteomes" id="UP000502041">
    <property type="component" value="Chromosome"/>
</dbReference>
<feature type="transmembrane region" description="Helical" evidence="5">
    <location>
        <begin position="186"/>
        <end position="204"/>
    </location>
</feature>
<dbReference type="InterPro" id="IPR007016">
    <property type="entry name" value="O-antigen_ligase-rel_domated"/>
</dbReference>
<evidence type="ECO:0000256" key="3">
    <source>
        <dbReference type="ARBA" id="ARBA00022989"/>
    </source>
</evidence>
<protein>
    <recommendedName>
        <fullName evidence="6">O-antigen ligase-related domain-containing protein</fullName>
    </recommendedName>
</protein>
<reference evidence="7 8" key="1">
    <citation type="submission" date="2020-04" db="EMBL/GenBank/DDBJ databases">
        <title>Complete genome of a Psychrophilic, Marine, Gas Vacuolate Bacterium Polaromonas vacuolata KCTC 22033T.</title>
        <authorList>
            <person name="Hwang K."/>
            <person name="Kim K.M."/>
        </authorList>
    </citation>
    <scope>NUCLEOTIDE SEQUENCE [LARGE SCALE GENOMIC DNA]</scope>
    <source>
        <strain evidence="7 8">KCTC 22033</strain>
    </source>
</reference>
<organism evidence="7 8">
    <name type="scientific">Polaromonas vacuolata</name>
    <dbReference type="NCBI Taxonomy" id="37448"/>
    <lineage>
        <taxon>Bacteria</taxon>
        <taxon>Pseudomonadati</taxon>
        <taxon>Pseudomonadota</taxon>
        <taxon>Betaproteobacteria</taxon>
        <taxon>Burkholderiales</taxon>
        <taxon>Comamonadaceae</taxon>
        <taxon>Polaromonas</taxon>
    </lineage>
</organism>
<feature type="transmembrane region" description="Helical" evidence="5">
    <location>
        <begin position="388"/>
        <end position="407"/>
    </location>
</feature>
<feature type="transmembrane region" description="Helical" evidence="5">
    <location>
        <begin position="115"/>
        <end position="136"/>
    </location>
</feature>
<keyword evidence="8" id="KW-1185">Reference proteome</keyword>
<feature type="transmembrane region" description="Helical" evidence="5">
    <location>
        <begin position="88"/>
        <end position="108"/>
    </location>
</feature>
<keyword evidence="3 5" id="KW-1133">Transmembrane helix</keyword>
<feature type="transmembrane region" description="Helical" evidence="5">
    <location>
        <begin position="156"/>
        <end position="174"/>
    </location>
</feature>
<accession>A0A6H2H9J5</accession>
<dbReference type="AlphaFoldDB" id="A0A6H2H9J5"/>
<evidence type="ECO:0000256" key="4">
    <source>
        <dbReference type="ARBA" id="ARBA00023136"/>
    </source>
</evidence>
<evidence type="ECO:0000256" key="1">
    <source>
        <dbReference type="ARBA" id="ARBA00004141"/>
    </source>
</evidence>
<dbReference type="PANTHER" id="PTHR37422">
    <property type="entry name" value="TEICHURONIC ACID BIOSYNTHESIS PROTEIN TUAE"/>
    <property type="match status" value="1"/>
</dbReference>
<feature type="domain" description="O-antigen ligase-related" evidence="6">
    <location>
        <begin position="194"/>
        <end position="346"/>
    </location>
</feature>
<gene>
    <name evidence="7" type="ORF">HC248_01856</name>
</gene>
<dbReference type="KEGG" id="pvac:HC248_01856"/>
<keyword evidence="4 5" id="KW-0472">Membrane</keyword>
<dbReference type="Pfam" id="PF04932">
    <property type="entry name" value="Wzy_C"/>
    <property type="match status" value="1"/>
</dbReference>
<comment type="subcellular location">
    <subcellularLocation>
        <location evidence="1">Membrane</location>
        <topology evidence="1">Multi-pass membrane protein</topology>
    </subcellularLocation>
</comment>
<dbReference type="EMBL" id="CP051461">
    <property type="protein sequence ID" value="QJC56548.1"/>
    <property type="molecule type" value="Genomic_DNA"/>
</dbReference>
<feature type="transmembrane region" description="Helical" evidence="5">
    <location>
        <begin position="7"/>
        <end position="27"/>
    </location>
</feature>
<evidence type="ECO:0000259" key="6">
    <source>
        <dbReference type="Pfam" id="PF04932"/>
    </source>
</evidence>
<dbReference type="RefSeq" id="WP_238342587.1">
    <property type="nucleotide sequence ID" value="NZ_CP051461.1"/>
</dbReference>
<dbReference type="GO" id="GO:0016020">
    <property type="term" value="C:membrane"/>
    <property type="evidence" value="ECO:0007669"/>
    <property type="project" value="UniProtKB-SubCell"/>
</dbReference>
<evidence type="ECO:0000313" key="7">
    <source>
        <dbReference type="EMBL" id="QJC56548.1"/>
    </source>
</evidence>
<sequence length="422" mass="45972">MLMGEKINLRLTIICAAAASVGLSMAFISIFKFLLLLCGLTVLFKAWRLSSIKIPPVLLGKATPIAIMLVLAAFAISLAWTIAPIDQAFGSLAKYAKLLIIIFIMCLIRSRREALLAAAWFAGSQLFLVLGAWALYLGIPIPWASSKMAMTEYAVFSTYLDQGIMSAVFALLCWHLRSLVPGRYGPGLAIGVGVLSLGSVLFVLSGRSGHLVAIAGLSLAIMWELPKRFRVLVVTLPFLLAALLFATSEKVRERLTVVQSEVQAYSSTAQSNTSSGLRLMMWRYASIMIEQHPARGLGSGSWTTEYNRLQHADNPSFENIQPMGNPHQEYLLWGLQLGIGGILLFLGLMLSILRDSLRMADKYRRALQTCLAGLAVACLFNSSLYDALIGDFFCMTLGLLLALGANYKPKVLSAQVSRVSPA</sequence>
<evidence type="ECO:0000256" key="2">
    <source>
        <dbReference type="ARBA" id="ARBA00022692"/>
    </source>
</evidence>
<name>A0A6H2H9J5_9BURK</name>
<feature type="transmembrane region" description="Helical" evidence="5">
    <location>
        <begin position="33"/>
        <end position="50"/>
    </location>
</feature>
<keyword evidence="2 5" id="KW-0812">Transmembrane</keyword>
<feature type="transmembrane region" description="Helical" evidence="5">
    <location>
        <begin position="330"/>
        <end position="353"/>
    </location>
</feature>
<feature type="transmembrane region" description="Helical" evidence="5">
    <location>
        <begin position="231"/>
        <end position="248"/>
    </location>
</feature>
<dbReference type="InterPro" id="IPR051533">
    <property type="entry name" value="WaaL-like"/>
</dbReference>
<evidence type="ECO:0000313" key="8">
    <source>
        <dbReference type="Proteomes" id="UP000502041"/>
    </source>
</evidence>
<dbReference type="PANTHER" id="PTHR37422:SF13">
    <property type="entry name" value="LIPOPOLYSACCHARIDE BIOSYNTHESIS PROTEIN PA4999-RELATED"/>
    <property type="match status" value="1"/>
</dbReference>
<evidence type="ECO:0000256" key="5">
    <source>
        <dbReference type="SAM" id="Phobius"/>
    </source>
</evidence>